<dbReference type="PANTHER" id="PTHR43667:SF2">
    <property type="entry name" value="FATTY ACID C-METHYL TRANSFERASE"/>
    <property type="match status" value="1"/>
</dbReference>
<organism evidence="6">
    <name type="scientific">invertebrate metagenome</name>
    <dbReference type="NCBI Taxonomy" id="1711999"/>
    <lineage>
        <taxon>unclassified sequences</taxon>
        <taxon>metagenomes</taxon>
        <taxon>organismal metagenomes</taxon>
    </lineage>
</organism>
<keyword evidence="4" id="KW-0949">S-adenosyl-L-methionine</keyword>
<dbReference type="EMBL" id="NSIT01000182">
    <property type="protein sequence ID" value="PJE78443.1"/>
    <property type="molecule type" value="Genomic_DNA"/>
</dbReference>
<dbReference type="AlphaFoldDB" id="A0A2H9T5E5"/>
<comment type="caution">
    <text evidence="6">The sequence shown here is derived from an EMBL/GenBank/DDBJ whole genome shotgun (WGS) entry which is preliminary data.</text>
</comment>
<name>A0A2H9T5E5_9ZZZZ</name>
<evidence type="ECO:0000256" key="2">
    <source>
        <dbReference type="ARBA" id="ARBA00022603"/>
    </source>
</evidence>
<accession>A0A2H9T5E5</accession>
<evidence type="ECO:0000256" key="1">
    <source>
        <dbReference type="ARBA" id="ARBA00010815"/>
    </source>
</evidence>
<dbReference type="Gene3D" id="3.40.50.150">
    <property type="entry name" value="Vaccinia Virus protein VP39"/>
    <property type="match status" value="1"/>
</dbReference>
<dbReference type="GO" id="GO:0008168">
    <property type="term" value="F:methyltransferase activity"/>
    <property type="evidence" value="ECO:0007669"/>
    <property type="project" value="UniProtKB-KW"/>
</dbReference>
<dbReference type="GO" id="GO:0008610">
    <property type="term" value="P:lipid biosynthetic process"/>
    <property type="evidence" value="ECO:0007669"/>
    <property type="project" value="InterPro"/>
</dbReference>
<comment type="similarity">
    <text evidence="1">Belongs to the CFA/CMAS family.</text>
</comment>
<gene>
    <name evidence="6" type="primary">ufaA1</name>
    <name evidence="6" type="ORF">CI610_02624</name>
</gene>
<dbReference type="PANTHER" id="PTHR43667">
    <property type="entry name" value="CYCLOPROPANE-FATTY-ACYL-PHOSPHOLIPID SYNTHASE"/>
    <property type="match status" value="1"/>
</dbReference>
<dbReference type="InterPro" id="IPR029063">
    <property type="entry name" value="SAM-dependent_MTases_sf"/>
</dbReference>
<keyword evidence="2 6" id="KW-0489">Methyltransferase</keyword>
<dbReference type="EC" id="2.1.1.-" evidence="6"/>
<evidence type="ECO:0000313" key="6">
    <source>
        <dbReference type="EMBL" id="PJE78443.1"/>
    </source>
</evidence>
<evidence type="ECO:0000256" key="5">
    <source>
        <dbReference type="ARBA" id="ARBA00023098"/>
    </source>
</evidence>
<dbReference type="InterPro" id="IPR050723">
    <property type="entry name" value="CFA/CMAS"/>
</dbReference>
<dbReference type="GO" id="GO:0032259">
    <property type="term" value="P:methylation"/>
    <property type="evidence" value="ECO:0007669"/>
    <property type="project" value="UniProtKB-KW"/>
</dbReference>
<proteinExistence type="inferred from homology"/>
<reference evidence="6" key="1">
    <citation type="journal article" date="2017" name="Appl. Environ. Microbiol.">
        <title>Molecular characterization of an Endozoicomonas-like organism causing infection in king scallop Pecten maximus L.</title>
        <authorList>
            <person name="Cano I."/>
            <person name="van Aerle R."/>
            <person name="Ross S."/>
            <person name="Verner-Jeffreys D.W."/>
            <person name="Paley R.K."/>
            <person name="Rimmer G."/>
            <person name="Ryder D."/>
            <person name="Hooper P."/>
            <person name="Stone D."/>
            <person name="Feist S.W."/>
        </authorList>
    </citation>
    <scope>NUCLEOTIDE SEQUENCE</scope>
</reference>
<keyword evidence="3 6" id="KW-0808">Transferase</keyword>
<evidence type="ECO:0000256" key="3">
    <source>
        <dbReference type="ARBA" id="ARBA00022679"/>
    </source>
</evidence>
<dbReference type="SUPFAM" id="SSF53335">
    <property type="entry name" value="S-adenosyl-L-methionine-dependent methyltransferases"/>
    <property type="match status" value="1"/>
</dbReference>
<dbReference type="InterPro" id="IPR003333">
    <property type="entry name" value="CMAS"/>
</dbReference>
<dbReference type="CDD" id="cd02440">
    <property type="entry name" value="AdoMet_MTases"/>
    <property type="match status" value="1"/>
</dbReference>
<keyword evidence="5" id="KW-0443">Lipid metabolism</keyword>
<dbReference type="PIRSF" id="PIRSF003085">
    <property type="entry name" value="CMAS"/>
    <property type="match status" value="1"/>
</dbReference>
<dbReference type="Pfam" id="PF02353">
    <property type="entry name" value="CMAS"/>
    <property type="match status" value="1"/>
</dbReference>
<protein>
    <submittedName>
        <fullName evidence="6">Tuberculostearic acid methyltransferase UfaA1</fullName>
        <ecNumber evidence="6">2.1.1.-</ecNumber>
    </submittedName>
</protein>
<sequence>MNPTSNFSETTKLPSVTVFFLRQLINRLSSSAVSQLDITFEQNINDNTETLSIGKSVPDIPVAHIRIIHPFSLLLACHKGITGWTEAYVHGHWETSHLKDTLHWALANEAVLKQTFSTNRISHICRRIIHFLNRNSKKGSKRNIAAHYDLGNDFYRQWLDRTMTYSSALFYHAHETLEEGQQNKYQKISSWLDLEHDHKLLEIGCGWGGFARHIQSKNHIQYAGITLSKEQLRYVKEHHSHPSSTTPSDSCHFYLKDYRDIKDTYDRIVSIEMIEAVGEKWWPTYFNKVADSLKPGGIAVIQAITIDDSRFESYRKEADFIQRYIFPGGMLASDKIIKQRANSAQLTVTQSFNFGKSYARTLQFWSEEFKNHWDKIKSYGFDSQFKRLWHFYLAYCESGFDQELIDVRLYQLKKKQ</sequence>
<evidence type="ECO:0000256" key="4">
    <source>
        <dbReference type="ARBA" id="ARBA00022691"/>
    </source>
</evidence>